<protein>
    <submittedName>
        <fullName evidence="2">Uncharacterized protein</fullName>
    </submittedName>
</protein>
<evidence type="ECO:0000256" key="1">
    <source>
        <dbReference type="SAM" id="Phobius"/>
    </source>
</evidence>
<feature type="transmembrane region" description="Helical" evidence="1">
    <location>
        <begin position="608"/>
        <end position="625"/>
    </location>
</feature>
<gene>
    <name evidence="2" type="ORF">Fcan01_17295</name>
</gene>
<sequence length="907" mass="105066">MILMNSQITNLPQYLNIFQTCVLHIINYQNIHIPPVEFPILLSRHEFIRVQYPAMNTLAFHFLQLNGSLPVTYDKPLNRSQFDREAYWPQPDITEEDFTLVGDKYAISSGDSIEITQFLAFCRYCVRFSRTFFKITMANSIPTLGEIQHFTQILNNRHEFSVPIYISIENNKPNHLHQSDSRAVGKTQLFQLSENGITGTDLLLDLVTSKLNRSVAMYNYQIQRHWDCNDIHLESRAFYERSPKPKAIFFDRVETMRGENLYFTVDEEVHFHIVWEALKQEEFFTFLSRIRRIYLEFHFGCQHFRGMFVTPDNLLGRLRPPGFQLQIEQGTDLLVKQNLRKYWKTIPLTFTLFLTTIVLTNASKGENILNIIAPPADKPFTNFPTQGAEFHMVKDRRFGPTQTYASEISPDQYNEIVGNISYERKNLERYHKLEDILKKTYGDECPKIAVLSWINNLHLMQEKLNIFYELKMGISQNKVRFSLGRQFLMTQLQGWKLSHIVHNTVHRRVQDLIQFGFLDKILWYQNQSEWLSRRRKMASLFPRGQTDTTEGFCRFIRNLAFEYDSKYGKFFLIKSKTPVIKAKVAYVLSLIYVCVLLYRIANFPMLRMLQGFPILFCYVLLLSIGPNVGLDIAPVQIINSILTFEKDLLQDGESMKTSLEARVMFFFLCLAQFSCILMPFAVIALLSVDPCMPPFLLSMFHCTEISWTSPGAEIFVLIFEAWMALQLFTAGTPWVFYILFAGIVAILDYFKLLKKNLHFTYDVSYIILNFSRIASSKAIVDQHSCLKLYRSIQILEKYMNGFLMARVAPMMVMSIPAIQIACGLLVYTFASWVSSTSTKVLQTHAGVTVQFGGKRSVLAREIRACGALKIKFGSNFIDNGTPLVIQNFCLNQTVNLLLISSGRRRTN</sequence>
<proteinExistence type="predicted"/>
<comment type="caution">
    <text evidence="2">The sequence shown here is derived from an EMBL/GenBank/DDBJ whole genome shotgun (WGS) entry which is preliminary data.</text>
</comment>
<evidence type="ECO:0000313" key="2">
    <source>
        <dbReference type="EMBL" id="OXA47974.1"/>
    </source>
</evidence>
<accession>A0A226DT15</accession>
<dbReference type="Proteomes" id="UP000198287">
    <property type="component" value="Unassembled WGS sequence"/>
</dbReference>
<name>A0A226DT15_FOLCA</name>
<dbReference type="EMBL" id="LNIX01000012">
    <property type="protein sequence ID" value="OXA47974.1"/>
    <property type="molecule type" value="Genomic_DNA"/>
</dbReference>
<feature type="transmembrane region" description="Helical" evidence="1">
    <location>
        <begin position="807"/>
        <end position="830"/>
    </location>
</feature>
<dbReference type="OrthoDB" id="2401965at2759"/>
<feature type="transmembrane region" description="Helical" evidence="1">
    <location>
        <begin position="663"/>
        <end position="686"/>
    </location>
</feature>
<reference evidence="2 3" key="1">
    <citation type="submission" date="2015-12" db="EMBL/GenBank/DDBJ databases">
        <title>The genome of Folsomia candida.</title>
        <authorList>
            <person name="Faddeeva A."/>
            <person name="Derks M.F."/>
            <person name="Anvar Y."/>
            <person name="Smit S."/>
            <person name="Van Straalen N."/>
            <person name="Roelofs D."/>
        </authorList>
    </citation>
    <scope>NUCLEOTIDE SEQUENCE [LARGE SCALE GENOMIC DNA]</scope>
    <source>
        <strain evidence="2 3">VU population</strain>
        <tissue evidence="2">Whole body</tissue>
    </source>
</reference>
<organism evidence="2 3">
    <name type="scientific">Folsomia candida</name>
    <name type="common">Springtail</name>
    <dbReference type="NCBI Taxonomy" id="158441"/>
    <lineage>
        <taxon>Eukaryota</taxon>
        <taxon>Metazoa</taxon>
        <taxon>Ecdysozoa</taxon>
        <taxon>Arthropoda</taxon>
        <taxon>Hexapoda</taxon>
        <taxon>Collembola</taxon>
        <taxon>Entomobryomorpha</taxon>
        <taxon>Isotomoidea</taxon>
        <taxon>Isotomidae</taxon>
        <taxon>Proisotominae</taxon>
        <taxon>Folsomia</taxon>
    </lineage>
</organism>
<evidence type="ECO:0000313" key="3">
    <source>
        <dbReference type="Proteomes" id="UP000198287"/>
    </source>
</evidence>
<feature type="transmembrane region" description="Helical" evidence="1">
    <location>
        <begin position="707"/>
        <end position="728"/>
    </location>
</feature>
<feature type="transmembrane region" description="Helical" evidence="1">
    <location>
        <begin position="734"/>
        <end position="750"/>
    </location>
</feature>
<keyword evidence="1" id="KW-1133">Transmembrane helix</keyword>
<dbReference type="AlphaFoldDB" id="A0A226DT15"/>
<keyword evidence="3" id="KW-1185">Reference proteome</keyword>
<keyword evidence="1" id="KW-0472">Membrane</keyword>
<keyword evidence="1" id="KW-0812">Transmembrane</keyword>